<accession>A0A8J2UHS3</accession>
<organism evidence="2 3">
    <name type="scientific">Puia dinghuensis</name>
    <dbReference type="NCBI Taxonomy" id="1792502"/>
    <lineage>
        <taxon>Bacteria</taxon>
        <taxon>Pseudomonadati</taxon>
        <taxon>Bacteroidota</taxon>
        <taxon>Chitinophagia</taxon>
        <taxon>Chitinophagales</taxon>
        <taxon>Chitinophagaceae</taxon>
        <taxon>Puia</taxon>
    </lineage>
</organism>
<name>A0A8J2UHS3_9BACT</name>
<evidence type="ECO:0000313" key="2">
    <source>
        <dbReference type="EMBL" id="GGB17483.1"/>
    </source>
</evidence>
<dbReference type="Proteomes" id="UP000607559">
    <property type="component" value="Unassembled WGS sequence"/>
</dbReference>
<feature type="chain" id="PRO_5035240419" evidence="1">
    <location>
        <begin position="21"/>
        <end position="522"/>
    </location>
</feature>
<dbReference type="Pfam" id="PF20559">
    <property type="entry name" value="DUF6770"/>
    <property type="match status" value="1"/>
</dbReference>
<keyword evidence="1" id="KW-0732">Signal</keyword>
<evidence type="ECO:0000313" key="3">
    <source>
        <dbReference type="Proteomes" id="UP000607559"/>
    </source>
</evidence>
<gene>
    <name evidence="2" type="ORF">GCM10011511_46590</name>
</gene>
<dbReference type="EMBL" id="BMJC01000005">
    <property type="protein sequence ID" value="GGB17483.1"/>
    <property type="molecule type" value="Genomic_DNA"/>
</dbReference>
<comment type="caution">
    <text evidence="2">The sequence shown here is derived from an EMBL/GenBank/DDBJ whole genome shotgun (WGS) entry which is preliminary data.</text>
</comment>
<proteinExistence type="predicted"/>
<evidence type="ECO:0000256" key="1">
    <source>
        <dbReference type="SAM" id="SignalP"/>
    </source>
</evidence>
<reference evidence="2" key="2">
    <citation type="submission" date="2020-09" db="EMBL/GenBank/DDBJ databases">
        <authorList>
            <person name="Sun Q."/>
            <person name="Zhou Y."/>
        </authorList>
    </citation>
    <scope>NUCLEOTIDE SEQUENCE</scope>
    <source>
        <strain evidence="2">CGMCC 1.15448</strain>
    </source>
</reference>
<protein>
    <submittedName>
        <fullName evidence="2">Uncharacterized protein</fullName>
    </submittedName>
</protein>
<dbReference type="AlphaFoldDB" id="A0A8J2UHS3"/>
<feature type="signal peptide" evidence="1">
    <location>
        <begin position="1"/>
        <end position="20"/>
    </location>
</feature>
<dbReference type="InterPro" id="IPR046661">
    <property type="entry name" value="DUF6770"/>
</dbReference>
<sequence>MKTLLRLLTLLLLTATTAHAQTKVFKAVAEDMEQESEPIIQDNNLVGYLTFTQLEKASADSFNYRLSIMDENLNDIGTVNFRDEKLNLKGVSFDQDVLCLTYIKSNFVGKVYRNGKEFRRDVDNARTALFTQFLNLSGKVIATSTIKMEIKPESDQVWGSSRKVVGNGKLKHAVELKNITGKGFACFYGDDNKNNLVVFNTAGQLIWQKPIKEDVTAVNMLTSGPEVSLLIKTKEEMKEGGFAILSYNVFDSTVYPKFLLKDKKGNSLKPLAFENDPITGKPYVAGMVIDPRRGNKYVAGKDLARSPYCGFFTINLEGHTKKDIKAQFSYWDDGAQSIMDKYGYYAEPREFAYVERAFKDYEGNTIFAASGVVRKTKWGTITAAVITSPLILPPIFLLGTGTHKFAVRDVLLVKQDAAGKLSLATTVPTKRSIYFQGGDAIYFYDPNSYFKLNNSATRTQFLVIDKAKDIDIYNVNQKKVARTILHKDGNNLVAVLPAKEGSIAVREYNTKDKSIRMSIEPL</sequence>
<keyword evidence="3" id="KW-1185">Reference proteome</keyword>
<reference evidence="2" key="1">
    <citation type="journal article" date="2014" name="Int. J. Syst. Evol. Microbiol.">
        <title>Complete genome sequence of Corynebacterium casei LMG S-19264T (=DSM 44701T), isolated from a smear-ripened cheese.</title>
        <authorList>
            <consortium name="US DOE Joint Genome Institute (JGI-PGF)"/>
            <person name="Walter F."/>
            <person name="Albersmeier A."/>
            <person name="Kalinowski J."/>
            <person name="Ruckert C."/>
        </authorList>
    </citation>
    <scope>NUCLEOTIDE SEQUENCE</scope>
    <source>
        <strain evidence="2">CGMCC 1.15448</strain>
    </source>
</reference>
<dbReference type="RefSeq" id="WP_188936364.1">
    <property type="nucleotide sequence ID" value="NZ_BMJC01000005.1"/>
</dbReference>